<name>A0ABX8XGW5_SHEPU</name>
<evidence type="ECO:0000256" key="5">
    <source>
        <dbReference type="PROSITE-ProRule" id="PRU01379"/>
    </source>
</evidence>
<comment type="similarity">
    <text evidence="5">Belongs to the peptidase M14 family.</text>
</comment>
<gene>
    <name evidence="7" type="ORF">K3G22_08765</name>
</gene>
<evidence type="ECO:0000256" key="1">
    <source>
        <dbReference type="ARBA" id="ARBA00001947"/>
    </source>
</evidence>
<dbReference type="SUPFAM" id="SSF53187">
    <property type="entry name" value="Zn-dependent exopeptidases"/>
    <property type="match status" value="1"/>
</dbReference>
<evidence type="ECO:0000256" key="3">
    <source>
        <dbReference type="ARBA" id="ARBA00022801"/>
    </source>
</evidence>
<keyword evidence="4" id="KW-0862">Zinc</keyword>
<sequence>MANLTFYPIGTAGEKWGEAEKAAWLASTQIKRSYQDDVVMPLKRMEAELTALGLATVQYGSLSIDPLRYPLLAVTTQKFDSQKPTVLVTGGVHGYETSGVHGALAFLANQAANYVQQVNLVVAVCVSPWGYETINRWNPKAIDPNRSFYANSPAEESAALMALVASVEQGFDLHVDLHETTDSDELEFRPALCARDGIEYEKGTIPDGFYAVGDTENPMDAFQKAIIDGVSKVTHIAPADEKGEIIGSTVVQDGVINYPLKKLGLCSSVTGCAYNTTTEVYPDSPSTTPAECNLAQVAAITSAIDYVLAQR</sequence>
<dbReference type="Gene3D" id="3.40.630.10">
    <property type="entry name" value="Zn peptidases"/>
    <property type="match status" value="1"/>
</dbReference>
<evidence type="ECO:0000259" key="6">
    <source>
        <dbReference type="PROSITE" id="PS52035"/>
    </source>
</evidence>
<dbReference type="RefSeq" id="WP_025008589.1">
    <property type="nucleotide sequence ID" value="NZ_BMPK01000003.1"/>
</dbReference>
<dbReference type="InterPro" id="IPR000834">
    <property type="entry name" value="Peptidase_M14"/>
</dbReference>
<dbReference type="Pfam" id="PF24827">
    <property type="entry name" value="AstE_AspA_cat"/>
    <property type="match status" value="1"/>
</dbReference>
<evidence type="ECO:0000313" key="7">
    <source>
        <dbReference type="EMBL" id="QYX74463.1"/>
    </source>
</evidence>
<dbReference type="Proteomes" id="UP000827084">
    <property type="component" value="Chromosome"/>
</dbReference>
<comment type="caution">
    <text evidence="5">Lacks conserved residue(s) required for the propagation of feature annotation.</text>
</comment>
<dbReference type="InterPro" id="IPR055438">
    <property type="entry name" value="AstE_AspA_cat"/>
</dbReference>
<keyword evidence="3" id="KW-0378">Hydrolase</keyword>
<keyword evidence="2" id="KW-0479">Metal-binding</keyword>
<dbReference type="CDD" id="cd06231">
    <property type="entry name" value="M14_REP34-like"/>
    <property type="match status" value="1"/>
</dbReference>
<dbReference type="PROSITE" id="PS52035">
    <property type="entry name" value="PEPTIDASE_M14"/>
    <property type="match status" value="1"/>
</dbReference>
<feature type="domain" description="Peptidase M14" evidence="6">
    <location>
        <begin position="30"/>
        <end position="311"/>
    </location>
</feature>
<comment type="cofactor">
    <cofactor evidence="1">
        <name>Zn(2+)</name>
        <dbReference type="ChEBI" id="CHEBI:29105"/>
    </cofactor>
</comment>
<proteinExistence type="inferred from homology"/>
<protein>
    <submittedName>
        <fullName evidence="7">M14 family metallocarboxypeptidase</fullName>
    </submittedName>
</protein>
<dbReference type="EMBL" id="CP080635">
    <property type="protein sequence ID" value="QYX74463.1"/>
    <property type="molecule type" value="Genomic_DNA"/>
</dbReference>
<organism evidence="7 8">
    <name type="scientific">Shewanella putrefaciens</name>
    <name type="common">Pseudomonas putrefaciens</name>
    <dbReference type="NCBI Taxonomy" id="24"/>
    <lineage>
        <taxon>Bacteria</taxon>
        <taxon>Pseudomonadati</taxon>
        <taxon>Pseudomonadota</taxon>
        <taxon>Gammaproteobacteria</taxon>
        <taxon>Alteromonadales</taxon>
        <taxon>Shewanellaceae</taxon>
        <taxon>Shewanella</taxon>
    </lineage>
</organism>
<evidence type="ECO:0000256" key="2">
    <source>
        <dbReference type="ARBA" id="ARBA00022723"/>
    </source>
</evidence>
<evidence type="ECO:0000313" key="8">
    <source>
        <dbReference type="Proteomes" id="UP000827084"/>
    </source>
</evidence>
<accession>A0ABX8XGW5</accession>
<reference evidence="7 8" key="1">
    <citation type="submission" date="2021-08" db="EMBL/GenBank/DDBJ databases">
        <title>Shewanella putrefaciens YZ-J, complete genome.</title>
        <authorList>
            <person name="Yi Z."/>
        </authorList>
    </citation>
    <scope>NUCLEOTIDE SEQUENCE [LARGE SCALE GENOMIC DNA]</scope>
    <source>
        <strain evidence="7 8">YZ-J</strain>
    </source>
</reference>
<keyword evidence="8" id="KW-1185">Reference proteome</keyword>
<evidence type="ECO:0000256" key="4">
    <source>
        <dbReference type="ARBA" id="ARBA00022833"/>
    </source>
</evidence>
<dbReference type="GeneID" id="67443347"/>